<sequence>MQPNGSCKDGDNLNIVFLDDFDSYLDDINDRLTISRMVNDSIINGMVNAVTEEAAEKIAQKELEVALLKERVQFFESGAYKVKELESPSLSDNLARQHSVKETLGNLRVASEKQFNILEKKLEDIKVCELLPGQMKVKEPEKWAGVDQTLNTLKNILNTVFTKVDNMVCLSKTSRFEWQKEREFQAEVEGTDGRRSIKNIQEDYEVQLLKQRAQCRGGQSANQLAMINELSSLRQELSFISKAFSTTEMGQLSLNGSQDGYEEHNNGQRKDNFHHKDFRNHITQASSLSETNGKQEEPKTVLPEHVDSAQLKHLSKDELVSYFRNQMTLMKRNHESLVQEKTEEYFSLRREFLKEKGSSFSLRREKEFETFRNKIPEVIVKLDNMLMENQKLPIAYENDELVCSLTNRIETLLSENHRTKKLLLNKSKEVKCLTSQVSNAADNMSHHSLVEANLLKQIRKLKCDIEDKRIEVLIGEDVWKYILKELIANIECTIQECDMETVAMREIYEILFKGLALDAKATIKCDIEDSDLESIIMQEILGLIFREAAKDAEGIISHIKMIYDEENQRRVSLEALLLETEKSKEQLKQKILTLSELLDEKEKLALEKGSLLMKERERCNLIDQELNLLKNETSQKERLVSEGRRESSIMKSKLEEALGKVQLYEKEITELDQRLYGAIEETKKLHGIIREKESALSLVEAKETEHKKQSETTIAAVQRLFQEAADIDRRTIEAVEKNNLRLKRLQVQLDPLVQKATLSRSMEAVYKQRLERKYSDLQKAEAEVDLLGDEVDTLLSLLEKIYIALYHYSPVLEHYPGIMDTLKLIKRELSVEISYNQKK</sequence>
<dbReference type="STRING" id="218851.A0A2G5D9E0"/>
<organism evidence="2 3">
    <name type="scientific">Aquilegia coerulea</name>
    <name type="common">Rocky mountain columbine</name>
    <dbReference type="NCBI Taxonomy" id="218851"/>
    <lineage>
        <taxon>Eukaryota</taxon>
        <taxon>Viridiplantae</taxon>
        <taxon>Streptophyta</taxon>
        <taxon>Embryophyta</taxon>
        <taxon>Tracheophyta</taxon>
        <taxon>Spermatophyta</taxon>
        <taxon>Magnoliopsida</taxon>
        <taxon>Ranunculales</taxon>
        <taxon>Ranunculaceae</taxon>
        <taxon>Thalictroideae</taxon>
        <taxon>Aquilegia</taxon>
    </lineage>
</organism>
<gene>
    <name evidence="2" type="ORF">AQUCO_02600346v1</name>
</gene>
<dbReference type="Proteomes" id="UP000230069">
    <property type="component" value="Unassembled WGS sequence"/>
</dbReference>
<accession>A0A2G5D9E0</accession>
<proteinExistence type="predicted"/>
<name>A0A2G5D9E0_AQUCA</name>
<keyword evidence="3" id="KW-1185">Reference proteome</keyword>
<feature type="coiled-coil region" evidence="1">
    <location>
        <begin position="770"/>
        <end position="797"/>
    </location>
</feature>
<dbReference type="InterPro" id="IPR037490">
    <property type="entry name" value="WAP"/>
</dbReference>
<dbReference type="PANTHER" id="PTHR33883">
    <property type="entry name" value="WPP DOMAIN-ASSOCIATED PROTEIN"/>
    <property type="match status" value="1"/>
</dbReference>
<feature type="coiled-coil region" evidence="1">
    <location>
        <begin position="570"/>
        <end position="674"/>
    </location>
</feature>
<dbReference type="FunCoup" id="A0A2G5D9E0">
    <property type="interactions" value="497"/>
</dbReference>
<evidence type="ECO:0000256" key="1">
    <source>
        <dbReference type="SAM" id="Coils"/>
    </source>
</evidence>
<evidence type="ECO:0000313" key="2">
    <source>
        <dbReference type="EMBL" id="PIA39817.1"/>
    </source>
</evidence>
<dbReference type="OrthoDB" id="619142at2759"/>
<dbReference type="AlphaFoldDB" id="A0A2G5D9E0"/>
<evidence type="ECO:0008006" key="4">
    <source>
        <dbReference type="Google" id="ProtNLM"/>
    </source>
</evidence>
<protein>
    <recommendedName>
        <fullName evidence="4">WPP domain-associated protein</fullName>
    </recommendedName>
</protein>
<keyword evidence="1" id="KW-0175">Coiled coil</keyword>
<dbReference type="EMBL" id="KZ305043">
    <property type="protein sequence ID" value="PIA39817.1"/>
    <property type="molecule type" value="Genomic_DNA"/>
</dbReference>
<evidence type="ECO:0000313" key="3">
    <source>
        <dbReference type="Proteomes" id="UP000230069"/>
    </source>
</evidence>
<dbReference type="PANTHER" id="PTHR33883:SF10">
    <property type="entry name" value="WPP DOMAIN-ASSOCIATED PROTEIN"/>
    <property type="match status" value="1"/>
</dbReference>
<dbReference type="InParanoid" id="A0A2G5D9E0"/>
<reference evidence="2 3" key="1">
    <citation type="submission" date="2017-09" db="EMBL/GenBank/DDBJ databases">
        <title>WGS assembly of Aquilegia coerulea Goldsmith.</title>
        <authorList>
            <person name="Hodges S."/>
            <person name="Kramer E."/>
            <person name="Nordborg M."/>
            <person name="Tomkins J."/>
            <person name="Borevitz J."/>
            <person name="Derieg N."/>
            <person name="Yan J."/>
            <person name="Mihaltcheva S."/>
            <person name="Hayes R.D."/>
            <person name="Rokhsar D."/>
        </authorList>
    </citation>
    <scope>NUCLEOTIDE SEQUENCE [LARGE SCALE GENOMIC DNA]</scope>
    <source>
        <strain evidence="3">cv. Goldsmith</strain>
    </source>
</reference>